<organism evidence="1 2">
    <name type="scientific">Solanum verrucosum</name>
    <dbReference type="NCBI Taxonomy" id="315347"/>
    <lineage>
        <taxon>Eukaryota</taxon>
        <taxon>Viridiplantae</taxon>
        <taxon>Streptophyta</taxon>
        <taxon>Embryophyta</taxon>
        <taxon>Tracheophyta</taxon>
        <taxon>Spermatophyta</taxon>
        <taxon>Magnoliopsida</taxon>
        <taxon>eudicotyledons</taxon>
        <taxon>Gunneridae</taxon>
        <taxon>Pentapetalae</taxon>
        <taxon>asterids</taxon>
        <taxon>lamiids</taxon>
        <taxon>Solanales</taxon>
        <taxon>Solanaceae</taxon>
        <taxon>Solanoideae</taxon>
        <taxon>Solaneae</taxon>
        <taxon>Solanum</taxon>
    </lineage>
</organism>
<protein>
    <submittedName>
        <fullName evidence="1">Uncharacterized protein</fullName>
    </submittedName>
</protein>
<evidence type="ECO:0000313" key="1">
    <source>
        <dbReference type="EMBL" id="WMV28769.1"/>
    </source>
</evidence>
<dbReference type="AlphaFoldDB" id="A0AAF0QRB9"/>
<gene>
    <name evidence="1" type="ORF">MTR67_022154</name>
</gene>
<keyword evidence="2" id="KW-1185">Reference proteome</keyword>
<accession>A0AAF0QRB9</accession>
<name>A0AAF0QRB9_SOLVR</name>
<evidence type="ECO:0000313" key="2">
    <source>
        <dbReference type="Proteomes" id="UP001234989"/>
    </source>
</evidence>
<dbReference type="Proteomes" id="UP001234989">
    <property type="component" value="Chromosome 5"/>
</dbReference>
<sequence>MEFGIEVWRMEIFLATQIVNGVDIWIITKAHPVTLFCLVHNFFLEHKEARYCSSILSRSRISGYFICYESRNLVEKDLV</sequence>
<dbReference type="EMBL" id="CP133616">
    <property type="protein sequence ID" value="WMV28769.1"/>
    <property type="molecule type" value="Genomic_DNA"/>
</dbReference>
<reference evidence="1" key="1">
    <citation type="submission" date="2023-08" db="EMBL/GenBank/DDBJ databases">
        <title>A de novo genome assembly of Solanum verrucosum Schlechtendal, a Mexican diploid species geographically isolated from the other diploid A-genome species in potato relatives.</title>
        <authorList>
            <person name="Hosaka K."/>
        </authorList>
    </citation>
    <scope>NUCLEOTIDE SEQUENCE</scope>
    <source>
        <tissue evidence="1">Young leaves</tissue>
    </source>
</reference>
<proteinExistence type="predicted"/>